<name>A0AB39JCI6_9BACT</name>
<gene>
    <name evidence="1" type="ORF">TM074_03185</name>
</gene>
<organism evidence="1">
    <name type="scientific">Candidatus Nanosynbacter sp. TM7-074</name>
    <dbReference type="NCBI Taxonomy" id="3158573"/>
    <lineage>
        <taxon>Bacteria</taxon>
        <taxon>Candidatus Saccharimonadota</taxon>
        <taxon>Candidatus Saccharimonadia</taxon>
        <taxon>Candidatus Nanosynbacterales</taxon>
        <taxon>Candidatus Nanosynbacteraceae</taxon>
        <taxon>Candidatus Nanosynbacter</taxon>
    </lineage>
</organism>
<sequence length="188" mass="20970">MPNSTSEVKKDIGEIYDQVPKGIRLMSEAVPHLLKALKLEPSDESEGIESQRIAIDVRKISDTLTEQGYGNFEQTKEYDPKSIEIARYIIDLTTRYPFLGCSKKASEEGISNEELARELIGNADVCLYSNLPGLCGITYLQGQQLRGSVQSFHDSSRLTLDDVEDLIKEARQRLAAENEPGQANNFDS</sequence>
<dbReference type="RefSeq" id="WP_369000256.1">
    <property type="nucleotide sequence ID" value="NZ_CP158487.1"/>
</dbReference>
<proteinExistence type="predicted"/>
<dbReference type="AlphaFoldDB" id="A0AB39JCI6"/>
<protein>
    <submittedName>
        <fullName evidence="1">Uncharacterized protein</fullName>
    </submittedName>
</protein>
<accession>A0AB39JCI6</accession>
<evidence type="ECO:0000313" key="1">
    <source>
        <dbReference type="EMBL" id="XDN89682.1"/>
    </source>
</evidence>
<reference evidence="1" key="1">
    <citation type="submission" date="2024-06" db="EMBL/GenBank/DDBJ databases">
        <authorList>
            <person name="Atkinson C."/>
            <person name="McLean J."/>
            <person name="Gallagher L."/>
            <person name="Bor B."/>
            <person name="Mougous J."/>
        </authorList>
    </citation>
    <scope>NUCLEOTIDE SEQUENCE</scope>
    <source>
        <strain evidence="1">TM7-074</strain>
    </source>
</reference>
<dbReference type="EMBL" id="CP158487">
    <property type="protein sequence ID" value="XDN89682.1"/>
    <property type="molecule type" value="Genomic_DNA"/>
</dbReference>